<dbReference type="Proteomes" id="UP000827892">
    <property type="component" value="Chromosome V"/>
</dbReference>
<gene>
    <name evidence="2" type="ORF">L3Y34_006933</name>
</gene>
<feature type="transmembrane region" description="Helical" evidence="1">
    <location>
        <begin position="69"/>
        <end position="91"/>
    </location>
</feature>
<feature type="transmembrane region" description="Helical" evidence="1">
    <location>
        <begin position="20"/>
        <end position="42"/>
    </location>
</feature>
<sequence>MYSDIFDPDHVLFLRYTFTIDSIISTSIPCVLFTFLTGMLVLEVKKANKNRSKLFSSSKDKESRNNTQLVLYFTLTFFVALFPLGVVSAIVNHIVEKVGFTVRKKICIGSQKTEVETKIGIQKSGGILCTTVSSSCYVIYW</sequence>
<reference evidence="2 3" key="1">
    <citation type="submission" date="2022-02" db="EMBL/GenBank/DDBJ databases">
        <title>Chromosome-level reference genomes for two strains of Caenorhabditis briggsae: an improved platform for comparative genomics.</title>
        <authorList>
            <person name="Stevens L."/>
            <person name="Andersen E.C."/>
        </authorList>
    </citation>
    <scope>NUCLEOTIDE SEQUENCE [LARGE SCALE GENOMIC DNA]</scope>
    <source>
        <strain evidence="2">QX1410_ONT</strain>
        <tissue evidence="2">Whole-organism</tissue>
    </source>
</reference>
<dbReference type="PANTHER" id="PTHR22751">
    <property type="entry name" value="G-PROTEIN COUPLED RECEPTOR-RELATED"/>
    <property type="match status" value="1"/>
</dbReference>
<keyword evidence="1" id="KW-1133">Transmembrane helix</keyword>
<dbReference type="EMBL" id="CP090895">
    <property type="protein sequence ID" value="ULT87453.1"/>
    <property type="molecule type" value="Genomic_DNA"/>
</dbReference>
<evidence type="ECO:0000256" key="1">
    <source>
        <dbReference type="SAM" id="Phobius"/>
    </source>
</evidence>
<keyword evidence="1" id="KW-0472">Membrane</keyword>
<protein>
    <submittedName>
        <fullName evidence="2">Uncharacterized protein</fullName>
    </submittedName>
</protein>
<dbReference type="PANTHER" id="PTHR22751:SF30">
    <property type="entry name" value="G-PROTEIN COUPLED RECEPTORS FAMILY 1 PROFILE DOMAIN-CONTAINING PROTEIN"/>
    <property type="match status" value="1"/>
</dbReference>
<evidence type="ECO:0000313" key="2">
    <source>
        <dbReference type="EMBL" id="ULT87453.1"/>
    </source>
</evidence>
<dbReference type="Gene3D" id="1.20.1070.10">
    <property type="entry name" value="Rhodopsin 7-helix transmembrane proteins"/>
    <property type="match status" value="1"/>
</dbReference>
<dbReference type="AlphaFoldDB" id="A0AAE9CYH6"/>
<proteinExistence type="predicted"/>
<evidence type="ECO:0000313" key="3">
    <source>
        <dbReference type="Proteomes" id="UP000827892"/>
    </source>
</evidence>
<keyword evidence="1" id="KW-0812">Transmembrane</keyword>
<name>A0AAE9CYH6_CAEBR</name>
<organism evidence="2 3">
    <name type="scientific">Caenorhabditis briggsae</name>
    <dbReference type="NCBI Taxonomy" id="6238"/>
    <lineage>
        <taxon>Eukaryota</taxon>
        <taxon>Metazoa</taxon>
        <taxon>Ecdysozoa</taxon>
        <taxon>Nematoda</taxon>
        <taxon>Chromadorea</taxon>
        <taxon>Rhabditida</taxon>
        <taxon>Rhabditina</taxon>
        <taxon>Rhabditomorpha</taxon>
        <taxon>Rhabditoidea</taxon>
        <taxon>Rhabditidae</taxon>
        <taxon>Peloderinae</taxon>
        <taxon>Caenorhabditis</taxon>
    </lineage>
</organism>
<accession>A0AAE9CYH6</accession>
<dbReference type="SUPFAM" id="SSF81321">
    <property type="entry name" value="Family A G protein-coupled receptor-like"/>
    <property type="match status" value="1"/>
</dbReference>
<dbReference type="GO" id="GO:0008528">
    <property type="term" value="F:G protein-coupled peptide receptor activity"/>
    <property type="evidence" value="ECO:0007669"/>
    <property type="project" value="InterPro"/>
</dbReference>
<dbReference type="Pfam" id="PF10324">
    <property type="entry name" value="7TM_GPCR_Srw"/>
    <property type="match status" value="1"/>
</dbReference>
<dbReference type="InterPro" id="IPR019427">
    <property type="entry name" value="7TM_GPCR_serpentine_rcpt_Srw"/>
</dbReference>